<evidence type="ECO:0000256" key="6">
    <source>
        <dbReference type="ARBA" id="ARBA00023136"/>
    </source>
</evidence>
<dbReference type="PANTHER" id="PTHR30193">
    <property type="entry name" value="ABC TRANSPORTER PERMEASE PROTEIN"/>
    <property type="match status" value="1"/>
</dbReference>
<feature type="transmembrane region" description="Helical" evidence="7">
    <location>
        <begin position="12"/>
        <end position="31"/>
    </location>
</feature>
<reference evidence="9 10" key="1">
    <citation type="journal article" date="2019" name="Nat. Microbiol.">
        <title>Expanding anaerobic alkane metabolism in the domain of Archaea.</title>
        <authorList>
            <person name="Wang Y."/>
            <person name="Wegener G."/>
            <person name="Hou J."/>
            <person name="Wang F."/>
            <person name="Xiao X."/>
        </authorList>
    </citation>
    <scope>NUCLEOTIDE SEQUENCE [LARGE SCALE GENOMIC DNA]</scope>
    <source>
        <strain evidence="9">WYZ-LMO11</strain>
    </source>
</reference>
<evidence type="ECO:0000259" key="8">
    <source>
        <dbReference type="PROSITE" id="PS50928"/>
    </source>
</evidence>
<gene>
    <name evidence="9" type="ORF">DSO09_05160</name>
</gene>
<keyword evidence="4 7" id="KW-0812">Transmembrane</keyword>
<feature type="transmembrane region" description="Helical" evidence="7">
    <location>
        <begin position="203"/>
        <end position="231"/>
    </location>
</feature>
<evidence type="ECO:0000256" key="7">
    <source>
        <dbReference type="RuleBase" id="RU363032"/>
    </source>
</evidence>
<keyword evidence="2 7" id="KW-0813">Transport</keyword>
<comment type="caution">
    <text evidence="9">The sequence shown here is derived from an EMBL/GenBank/DDBJ whole genome shotgun (WGS) entry which is preliminary data.</text>
</comment>
<evidence type="ECO:0000256" key="2">
    <source>
        <dbReference type="ARBA" id="ARBA00022448"/>
    </source>
</evidence>
<feature type="transmembrane region" description="Helical" evidence="7">
    <location>
        <begin position="108"/>
        <end position="128"/>
    </location>
</feature>
<evidence type="ECO:0000256" key="5">
    <source>
        <dbReference type="ARBA" id="ARBA00022989"/>
    </source>
</evidence>
<keyword evidence="6 7" id="KW-0472">Membrane</keyword>
<dbReference type="EMBL" id="QNVI01000059">
    <property type="protein sequence ID" value="TDA38113.1"/>
    <property type="molecule type" value="Genomic_DNA"/>
</dbReference>
<dbReference type="CDD" id="cd06261">
    <property type="entry name" value="TM_PBP2"/>
    <property type="match status" value="1"/>
</dbReference>
<dbReference type="GO" id="GO:0055085">
    <property type="term" value="P:transmembrane transport"/>
    <property type="evidence" value="ECO:0007669"/>
    <property type="project" value="InterPro"/>
</dbReference>
<dbReference type="Proteomes" id="UP000317265">
    <property type="component" value="Unassembled WGS sequence"/>
</dbReference>
<dbReference type="Gene3D" id="1.10.3720.10">
    <property type="entry name" value="MetI-like"/>
    <property type="match status" value="1"/>
</dbReference>
<feature type="domain" description="ABC transmembrane type-1" evidence="8">
    <location>
        <begin position="71"/>
        <end position="284"/>
    </location>
</feature>
<dbReference type="PANTHER" id="PTHR30193:SF37">
    <property type="entry name" value="INNER MEMBRANE ABC TRANSPORTER PERMEASE PROTEIN YCJO"/>
    <property type="match status" value="1"/>
</dbReference>
<sequence length="295" mass="33159">MPLLKYKKSHFFYAFIYLLPTIILYSIFYYYPFALNIYYSFTDWDFLHPASFIGLKNYQRLISDPLFFKSLILTVIYVISVLLGSIAIGLIQAFIINRPTKLAAFTRVIMFIPYMIPDVAAAAIWLIIFAPGPSGYANCILSSLGLGNYSWFQDPNLAMPMLIFYSLWKYTGFSALVLYSGIKAIPGEYIEAARIDGASEFKVFTRVIMPLLGPIISFIIATNLMSSWFVFSSVYTLTKGGPGTATLLIGMYLYSTAFESFKAGYASTIAIINTIFIIFIVILQVKRVRGVGYGV</sequence>
<comment type="similarity">
    <text evidence="7">Belongs to the binding-protein-dependent transport system permease family.</text>
</comment>
<keyword evidence="3" id="KW-1003">Cell membrane</keyword>
<dbReference type="InterPro" id="IPR000515">
    <property type="entry name" value="MetI-like"/>
</dbReference>
<evidence type="ECO:0000313" key="9">
    <source>
        <dbReference type="EMBL" id="TDA38113.1"/>
    </source>
</evidence>
<keyword evidence="5 7" id="KW-1133">Transmembrane helix</keyword>
<dbReference type="PROSITE" id="PS50928">
    <property type="entry name" value="ABC_TM1"/>
    <property type="match status" value="1"/>
</dbReference>
<name>A0A523BAZ8_9CREN</name>
<dbReference type="AlphaFoldDB" id="A0A523BAZ8"/>
<comment type="subcellular location">
    <subcellularLocation>
        <location evidence="1 7">Cell membrane</location>
        <topology evidence="1 7">Multi-pass membrane protein</topology>
    </subcellularLocation>
</comment>
<organism evidence="9 10">
    <name type="scientific">Thermoproteota archaeon</name>
    <dbReference type="NCBI Taxonomy" id="2056631"/>
    <lineage>
        <taxon>Archaea</taxon>
        <taxon>Thermoproteota</taxon>
    </lineage>
</organism>
<dbReference type="InterPro" id="IPR051393">
    <property type="entry name" value="ABC_transporter_permease"/>
</dbReference>
<proteinExistence type="inferred from homology"/>
<feature type="transmembrane region" description="Helical" evidence="7">
    <location>
        <begin position="263"/>
        <end position="283"/>
    </location>
</feature>
<dbReference type="GO" id="GO:0005886">
    <property type="term" value="C:plasma membrane"/>
    <property type="evidence" value="ECO:0007669"/>
    <property type="project" value="UniProtKB-SubCell"/>
</dbReference>
<accession>A0A523BAZ8</accession>
<evidence type="ECO:0000313" key="10">
    <source>
        <dbReference type="Proteomes" id="UP000317265"/>
    </source>
</evidence>
<feature type="transmembrane region" description="Helical" evidence="7">
    <location>
        <begin position="71"/>
        <end position="96"/>
    </location>
</feature>
<evidence type="ECO:0000256" key="4">
    <source>
        <dbReference type="ARBA" id="ARBA00022692"/>
    </source>
</evidence>
<dbReference type="Pfam" id="PF00528">
    <property type="entry name" value="BPD_transp_1"/>
    <property type="match status" value="1"/>
</dbReference>
<feature type="transmembrane region" description="Helical" evidence="7">
    <location>
        <begin position="162"/>
        <end position="182"/>
    </location>
</feature>
<evidence type="ECO:0000256" key="3">
    <source>
        <dbReference type="ARBA" id="ARBA00022475"/>
    </source>
</evidence>
<dbReference type="InterPro" id="IPR035906">
    <property type="entry name" value="MetI-like_sf"/>
</dbReference>
<dbReference type="SUPFAM" id="SSF161098">
    <property type="entry name" value="MetI-like"/>
    <property type="match status" value="1"/>
</dbReference>
<evidence type="ECO:0000256" key="1">
    <source>
        <dbReference type="ARBA" id="ARBA00004651"/>
    </source>
</evidence>
<protein>
    <recommendedName>
        <fullName evidence="8">ABC transmembrane type-1 domain-containing protein</fullName>
    </recommendedName>
</protein>